<organism evidence="1 2">
    <name type="scientific">Streptomyces oceani</name>
    <dbReference type="NCBI Taxonomy" id="1075402"/>
    <lineage>
        <taxon>Bacteria</taxon>
        <taxon>Bacillati</taxon>
        <taxon>Actinomycetota</taxon>
        <taxon>Actinomycetes</taxon>
        <taxon>Kitasatosporales</taxon>
        <taxon>Streptomycetaceae</taxon>
        <taxon>Streptomyces</taxon>
    </lineage>
</organism>
<keyword evidence="2" id="KW-1185">Reference proteome</keyword>
<protein>
    <submittedName>
        <fullName evidence="1">Uncharacterized protein</fullName>
    </submittedName>
</protein>
<dbReference type="RefSeq" id="WP_070195815.1">
    <property type="nucleotide sequence ID" value="NZ_LJGU01000114.1"/>
</dbReference>
<proteinExistence type="predicted"/>
<accession>A0A1E7KJD9</accession>
<dbReference type="AlphaFoldDB" id="A0A1E7KJD9"/>
<comment type="caution">
    <text evidence="1">The sequence shown here is derived from an EMBL/GenBank/DDBJ whole genome shotgun (WGS) entry which is preliminary data.</text>
</comment>
<name>A0A1E7KJD9_9ACTN</name>
<evidence type="ECO:0000313" key="2">
    <source>
        <dbReference type="Proteomes" id="UP000176101"/>
    </source>
</evidence>
<reference evidence="1 2" key="1">
    <citation type="journal article" date="2016" name="Front. Microbiol.">
        <title>Comparative Genomics Analysis of Streptomyces Species Reveals Their Adaptation to the Marine Environment and Their Diversity at the Genomic Level.</title>
        <authorList>
            <person name="Tian X."/>
            <person name="Zhang Z."/>
            <person name="Yang T."/>
            <person name="Chen M."/>
            <person name="Li J."/>
            <person name="Chen F."/>
            <person name="Yang J."/>
            <person name="Li W."/>
            <person name="Zhang B."/>
            <person name="Zhang Z."/>
            <person name="Wu J."/>
            <person name="Zhang C."/>
            <person name="Long L."/>
            <person name="Xiao J."/>
        </authorList>
    </citation>
    <scope>NUCLEOTIDE SEQUENCE [LARGE SCALE GENOMIC DNA]</scope>
    <source>
        <strain evidence="1 2">SCSIO 02100</strain>
    </source>
</reference>
<dbReference type="OrthoDB" id="4322220at2"/>
<gene>
    <name evidence="1" type="ORF">AN216_07480</name>
</gene>
<dbReference type="EMBL" id="LJGU01000114">
    <property type="protein sequence ID" value="OEV04078.1"/>
    <property type="molecule type" value="Genomic_DNA"/>
</dbReference>
<evidence type="ECO:0000313" key="1">
    <source>
        <dbReference type="EMBL" id="OEV04078.1"/>
    </source>
</evidence>
<dbReference type="Proteomes" id="UP000176101">
    <property type="component" value="Unassembled WGS sequence"/>
</dbReference>
<sequence>MKGAATHPSVTAFDATAALCAVLNENAAEDQRIVSEMPLGERAAFAEQRGTLRPMLTDHFGNDIPAGLQ</sequence>